<reference evidence="3 4" key="1">
    <citation type="submission" date="2016-11" db="EMBL/GenBank/DDBJ databases">
        <authorList>
            <person name="Jaros S."/>
            <person name="Januszkiewicz K."/>
            <person name="Wedrychowicz H."/>
        </authorList>
    </citation>
    <scope>NUCLEOTIDE SEQUENCE [LARGE SCALE GENOMIC DNA]</scope>
    <source>
        <strain evidence="3 4">GAS95</strain>
    </source>
</reference>
<dbReference type="Proteomes" id="UP000185151">
    <property type="component" value="Unassembled WGS sequence"/>
</dbReference>
<dbReference type="Pfam" id="PF00353">
    <property type="entry name" value="HemolysinCabind"/>
    <property type="match status" value="1"/>
</dbReference>
<evidence type="ECO:0000259" key="2">
    <source>
        <dbReference type="Pfam" id="PF06594"/>
    </source>
</evidence>
<dbReference type="Gene3D" id="2.150.10.10">
    <property type="entry name" value="Serralysin-like metalloprotease, C-terminal"/>
    <property type="match status" value="1"/>
</dbReference>
<evidence type="ECO:0000313" key="4">
    <source>
        <dbReference type="Proteomes" id="UP000185151"/>
    </source>
</evidence>
<dbReference type="InterPro" id="IPR011049">
    <property type="entry name" value="Serralysin-like_metalloprot_C"/>
</dbReference>
<dbReference type="SUPFAM" id="SSF51120">
    <property type="entry name" value="beta-Roll"/>
    <property type="match status" value="1"/>
</dbReference>
<organism evidence="3 4">
    <name type="scientific">Paraburkholderia phenazinium</name>
    <dbReference type="NCBI Taxonomy" id="60549"/>
    <lineage>
        <taxon>Bacteria</taxon>
        <taxon>Pseudomonadati</taxon>
        <taxon>Pseudomonadota</taxon>
        <taxon>Betaproteobacteria</taxon>
        <taxon>Burkholderiales</taxon>
        <taxon>Burkholderiaceae</taxon>
        <taxon>Paraburkholderia</taxon>
    </lineage>
</organism>
<gene>
    <name evidence="3" type="ORF">SAMN05444165_4594</name>
</gene>
<dbReference type="EMBL" id="FSRU01000002">
    <property type="protein sequence ID" value="SIO59640.1"/>
    <property type="molecule type" value="Genomic_DNA"/>
</dbReference>
<feature type="domain" description="Haemolysin-type calcium binding-related" evidence="2">
    <location>
        <begin position="149"/>
        <end position="188"/>
    </location>
</feature>
<dbReference type="InterPro" id="IPR010566">
    <property type="entry name" value="Haemolys_ca-bd"/>
</dbReference>
<keyword evidence="4" id="KW-1185">Reference proteome</keyword>
<feature type="domain" description="Haemolysin-type calcium binding-related" evidence="2">
    <location>
        <begin position="23"/>
        <end position="62"/>
    </location>
</feature>
<dbReference type="InterPro" id="IPR001343">
    <property type="entry name" value="Hemolysn_Ca-bd"/>
</dbReference>
<evidence type="ECO:0000313" key="3">
    <source>
        <dbReference type="EMBL" id="SIO59640.1"/>
    </source>
</evidence>
<keyword evidence="1" id="KW-0106">Calcium</keyword>
<dbReference type="Pfam" id="PF06594">
    <property type="entry name" value="HCBP_related"/>
    <property type="match status" value="2"/>
</dbReference>
<accession>A0A1N6KSZ1</accession>
<name>A0A1N6KSZ1_9BURK</name>
<sequence>MLQLGAEISTSSVMVRSTSNSGLVLTDGIAGDQITLDSFMSGSNWGVQAVQFADGTIWNRQQLLQMATTGTAGDDKLYGTPGADVFDGKGGNDYVQGGGGGDTFIFNAGYGKLEIAEYDSSSAAHNLLQLGAGISASSVTVKSTSNSGLVLTDGIAGDQITLDSFMNGSGFGVQTVQFADGTAWNRQQMLQMATGTAGLADRQVNNLIAGMASYGAQPAASSQTLDTIQQQPKVTLSASLY</sequence>
<proteinExistence type="predicted"/>
<evidence type="ECO:0000256" key="1">
    <source>
        <dbReference type="ARBA" id="ARBA00022837"/>
    </source>
</evidence>
<dbReference type="GO" id="GO:0005509">
    <property type="term" value="F:calcium ion binding"/>
    <property type="evidence" value="ECO:0007669"/>
    <property type="project" value="InterPro"/>
</dbReference>
<dbReference type="AlphaFoldDB" id="A0A1N6KSZ1"/>
<protein>
    <submittedName>
        <fullName evidence="3">Haemolysin-type calcium binding protein related domain-containing protein</fullName>
    </submittedName>
</protein>